<gene>
    <name evidence="2" type="ORF">RWE15_06720</name>
</gene>
<keyword evidence="3" id="KW-1185">Reference proteome</keyword>
<accession>A0ABU5C4H0</accession>
<evidence type="ECO:0000313" key="2">
    <source>
        <dbReference type="EMBL" id="MDY0394229.1"/>
    </source>
</evidence>
<protein>
    <submittedName>
        <fullName evidence="2">Uncharacterized protein</fullName>
    </submittedName>
</protein>
<feature type="transmembrane region" description="Helical" evidence="1">
    <location>
        <begin position="14"/>
        <end position="36"/>
    </location>
</feature>
<dbReference type="EMBL" id="JAWDIP010000003">
    <property type="protein sequence ID" value="MDY0394229.1"/>
    <property type="molecule type" value="Genomic_DNA"/>
</dbReference>
<keyword evidence="1" id="KW-0812">Transmembrane</keyword>
<keyword evidence="1" id="KW-1133">Transmembrane helix</keyword>
<dbReference type="Proteomes" id="UP001281447">
    <property type="component" value="Unassembled WGS sequence"/>
</dbReference>
<proteinExistence type="predicted"/>
<sequence>MSQYDRMIIRERKWMLYLLAIFLLGAAFTPYVRLFFRSIAGKCCQFL</sequence>
<evidence type="ECO:0000256" key="1">
    <source>
        <dbReference type="SAM" id="Phobius"/>
    </source>
</evidence>
<reference evidence="2 3" key="1">
    <citation type="submission" date="2023-10" db="EMBL/GenBank/DDBJ databases">
        <title>Virgibacillus halophilus 5B73C genome.</title>
        <authorList>
            <person name="Miliotis G."/>
            <person name="Sengupta P."/>
            <person name="Hameed A."/>
            <person name="Chuvochina M."/>
            <person name="Mcdonagh F."/>
            <person name="Simpson A.C."/>
            <person name="Singh N.K."/>
            <person name="Rekha P.D."/>
            <person name="Raman K."/>
            <person name="Hugenholtz P."/>
            <person name="Venkateswaran K."/>
        </authorList>
    </citation>
    <scope>NUCLEOTIDE SEQUENCE [LARGE SCALE GENOMIC DNA]</scope>
    <source>
        <strain evidence="2 3">5B73C</strain>
    </source>
</reference>
<evidence type="ECO:0000313" key="3">
    <source>
        <dbReference type="Proteomes" id="UP001281447"/>
    </source>
</evidence>
<name>A0ABU5C4H0_9BACI</name>
<keyword evidence="1" id="KW-0472">Membrane</keyword>
<organism evidence="2 3">
    <name type="scientific">Tigheibacillus halophilus</name>
    <dbReference type="NCBI Taxonomy" id="361280"/>
    <lineage>
        <taxon>Bacteria</taxon>
        <taxon>Bacillati</taxon>
        <taxon>Bacillota</taxon>
        <taxon>Bacilli</taxon>
        <taxon>Bacillales</taxon>
        <taxon>Bacillaceae</taxon>
        <taxon>Tigheibacillus</taxon>
    </lineage>
</organism>
<comment type="caution">
    <text evidence="2">The sequence shown here is derived from an EMBL/GenBank/DDBJ whole genome shotgun (WGS) entry which is preliminary data.</text>
</comment>